<proteinExistence type="inferred from homology"/>
<comment type="similarity">
    <text evidence="2 9">Belongs to the phytosulfokine family.</text>
</comment>
<name>A0AAN9ICK6_CROPI</name>
<comment type="function">
    <text evidence="9">Promotes plant cell differentiation, organogenesis and somatic embryogenesis as well as cell proliferation.</text>
</comment>
<evidence type="ECO:0000256" key="7">
    <source>
        <dbReference type="ARBA" id="ARBA00022782"/>
    </source>
</evidence>
<dbReference type="Pfam" id="PF06404">
    <property type="entry name" value="PSK"/>
    <property type="match status" value="1"/>
</dbReference>
<dbReference type="EMBL" id="JAYWIO010000004">
    <property type="protein sequence ID" value="KAK7267911.1"/>
    <property type="molecule type" value="Genomic_DNA"/>
</dbReference>
<evidence type="ECO:0000256" key="4">
    <source>
        <dbReference type="ARBA" id="ARBA00022525"/>
    </source>
</evidence>
<protein>
    <recommendedName>
        <fullName evidence="9">Phytosulfokine</fullName>
    </recommendedName>
    <component>
        <recommendedName>
            <fullName evidence="9">Phytosulfokine-alpha</fullName>
            <shortName evidence="9">PSK-alpha</shortName>
            <shortName evidence="9">Phytosulfokine-a</shortName>
        </recommendedName>
    </component>
    <component>
        <recommendedName>
            <fullName evidence="9">Phytosulfokine-beta</fullName>
            <shortName evidence="9">PSK-beta</shortName>
            <shortName evidence="9">Phytosulfokine-b</shortName>
        </recommendedName>
    </component>
</protein>
<gene>
    <name evidence="10" type="ORF">RIF29_20592</name>
</gene>
<evidence type="ECO:0000256" key="5">
    <source>
        <dbReference type="ARBA" id="ARBA00022641"/>
    </source>
</evidence>
<dbReference type="InterPro" id="IPR009438">
    <property type="entry name" value="Phytosulfokine"/>
</dbReference>
<dbReference type="GO" id="GO:0008283">
    <property type="term" value="P:cell population proliferation"/>
    <property type="evidence" value="ECO:0007669"/>
    <property type="project" value="UniProtKB-UniRule"/>
</dbReference>
<keyword evidence="11" id="KW-1185">Reference proteome</keyword>
<reference evidence="10 11" key="1">
    <citation type="submission" date="2024-01" db="EMBL/GenBank/DDBJ databases">
        <title>The genomes of 5 underutilized Papilionoideae crops provide insights into root nodulation and disease resistanc.</title>
        <authorList>
            <person name="Yuan L."/>
        </authorList>
    </citation>
    <scope>NUCLEOTIDE SEQUENCE [LARGE SCALE GENOMIC DNA]</scope>
    <source>
        <strain evidence="10">ZHUSHIDOU_FW_LH</strain>
        <tissue evidence="10">Leaf</tissue>
    </source>
</reference>
<evidence type="ECO:0000256" key="2">
    <source>
        <dbReference type="ARBA" id="ARBA00010781"/>
    </source>
</evidence>
<sequence length="93" mass="10608">MKQQIVLLFSVFLLSFFLASARDLVVPPKGPKQGEKEVKANDNSLAQSYTELKDDVDELLGSEKCNDKDEECLTRRIIAEAHLDYIYTDHHKP</sequence>
<keyword evidence="3 9" id="KW-0217">Developmental protein</keyword>
<evidence type="ECO:0000256" key="8">
    <source>
        <dbReference type="ARBA" id="ARBA00023030"/>
    </source>
</evidence>
<dbReference type="GO" id="GO:0030154">
    <property type="term" value="P:cell differentiation"/>
    <property type="evidence" value="ECO:0007669"/>
    <property type="project" value="UniProtKB-UniRule"/>
</dbReference>
<evidence type="ECO:0000256" key="1">
    <source>
        <dbReference type="ARBA" id="ARBA00004613"/>
    </source>
</evidence>
<dbReference type="GO" id="GO:0005576">
    <property type="term" value="C:extracellular region"/>
    <property type="evidence" value="ECO:0007669"/>
    <property type="project" value="UniProtKB-SubCell"/>
</dbReference>
<keyword evidence="7 9" id="KW-0221">Differentiation</keyword>
<dbReference type="PANTHER" id="PTHR33285:SF33">
    <property type="entry name" value="PHYTOSULFOKINE"/>
    <property type="match status" value="1"/>
</dbReference>
<feature type="chain" id="PRO_5042671406" description="Phytosulfokine" evidence="9">
    <location>
        <begin position="22"/>
        <end position="93"/>
    </location>
</feature>
<keyword evidence="8 9" id="KW-0339">Growth factor</keyword>
<comment type="caution">
    <text evidence="10">The sequence shown here is derived from an EMBL/GenBank/DDBJ whole genome shotgun (WGS) entry which is preliminary data.</text>
</comment>
<keyword evidence="4 9" id="KW-0964">Secreted</keyword>
<dbReference type="GO" id="GO:0008083">
    <property type="term" value="F:growth factor activity"/>
    <property type="evidence" value="ECO:0007669"/>
    <property type="project" value="UniProtKB-UniRule"/>
</dbReference>
<dbReference type="Proteomes" id="UP001372338">
    <property type="component" value="Unassembled WGS sequence"/>
</dbReference>
<feature type="signal peptide" evidence="9">
    <location>
        <begin position="1"/>
        <end position="21"/>
    </location>
</feature>
<evidence type="ECO:0000313" key="10">
    <source>
        <dbReference type="EMBL" id="KAK7267911.1"/>
    </source>
</evidence>
<keyword evidence="5 9" id="KW-0765">Sulfation</keyword>
<evidence type="ECO:0000313" key="11">
    <source>
        <dbReference type="Proteomes" id="UP001372338"/>
    </source>
</evidence>
<evidence type="ECO:0000256" key="3">
    <source>
        <dbReference type="ARBA" id="ARBA00022473"/>
    </source>
</evidence>
<evidence type="ECO:0000256" key="9">
    <source>
        <dbReference type="RuleBase" id="RU368031"/>
    </source>
</evidence>
<organism evidence="10 11">
    <name type="scientific">Crotalaria pallida</name>
    <name type="common">Smooth rattlebox</name>
    <name type="synonym">Crotalaria striata</name>
    <dbReference type="NCBI Taxonomy" id="3830"/>
    <lineage>
        <taxon>Eukaryota</taxon>
        <taxon>Viridiplantae</taxon>
        <taxon>Streptophyta</taxon>
        <taxon>Embryophyta</taxon>
        <taxon>Tracheophyta</taxon>
        <taxon>Spermatophyta</taxon>
        <taxon>Magnoliopsida</taxon>
        <taxon>eudicotyledons</taxon>
        <taxon>Gunneridae</taxon>
        <taxon>Pentapetalae</taxon>
        <taxon>rosids</taxon>
        <taxon>fabids</taxon>
        <taxon>Fabales</taxon>
        <taxon>Fabaceae</taxon>
        <taxon>Papilionoideae</taxon>
        <taxon>50 kb inversion clade</taxon>
        <taxon>genistoids sensu lato</taxon>
        <taxon>core genistoids</taxon>
        <taxon>Crotalarieae</taxon>
        <taxon>Crotalaria</taxon>
    </lineage>
</organism>
<comment type="subcellular location">
    <subcellularLocation>
        <location evidence="1 9">Secreted</location>
    </subcellularLocation>
</comment>
<dbReference type="AlphaFoldDB" id="A0AAN9ICK6"/>
<dbReference type="PANTHER" id="PTHR33285">
    <property type="entry name" value="PHYTOSULFOKINES 3"/>
    <property type="match status" value="1"/>
</dbReference>
<comment type="PTM">
    <text evidence="9">Sulfation is important for activity and for the binding to a putative membrane receptor.</text>
</comment>
<comment type="PTM">
    <text evidence="9">PSK-alpha is produced by endopeptidase digestion. PSK-beta is produced from PSK-alpha by exopeptidase digestion.</text>
</comment>
<accession>A0AAN9ICK6</accession>
<keyword evidence="6 9" id="KW-0732">Signal</keyword>
<evidence type="ECO:0000256" key="6">
    <source>
        <dbReference type="ARBA" id="ARBA00022729"/>
    </source>
</evidence>